<sequence length="99" mass="10183">MLRARIDSFKEDCLLFVGALAALPASQLGLKSCAATRAETEGPRSGSASGEALSAAVGAWVATPTNGAAWTPRARQPHALRSHDSARVTAAEGTRLPTP</sequence>
<organism evidence="2 3">
    <name type="scientific">Mycobacterium scrofulaceum</name>
    <dbReference type="NCBI Taxonomy" id="1783"/>
    <lineage>
        <taxon>Bacteria</taxon>
        <taxon>Bacillati</taxon>
        <taxon>Actinomycetota</taxon>
        <taxon>Actinomycetes</taxon>
        <taxon>Mycobacteriales</taxon>
        <taxon>Mycobacteriaceae</taxon>
        <taxon>Mycobacterium</taxon>
    </lineage>
</organism>
<protein>
    <submittedName>
        <fullName evidence="2">Uncharacterized protein</fullName>
    </submittedName>
</protein>
<keyword evidence="3" id="KW-1185">Reference proteome</keyword>
<feature type="region of interest" description="Disordered" evidence="1">
    <location>
        <begin position="67"/>
        <end position="99"/>
    </location>
</feature>
<proteinExistence type="predicted"/>
<evidence type="ECO:0000256" key="1">
    <source>
        <dbReference type="SAM" id="MobiDB-lite"/>
    </source>
</evidence>
<gene>
    <name evidence="2" type="ORF">BST44_19785</name>
</gene>
<comment type="caution">
    <text evidence="2">The sequence shown here is derived from an EMBL/GenBank/DDBJ whole genome shotgun (WGS) entry which is preliminary data.</text>
</comment>
<dbReference type="AlphaFoldDB" id="A0A1X0KCD1"/>
<name>A0A1X0KCD1_MYCSC</name>
<evidence type="ECO:0000313" key="2">
    <source>
        <dbReference type="EMBL" id="ORB72180.1"/>
    </source>
</evidence>
<reference evidence="2 3" key="1">
    <citation type="submission" date="2017-02" db="EMBL/GenBank/DDBJ databases">
        <title>The new phylogeny of genus Mycobacterium.</title>
        <authorList>
            <person name="Tortoli E."/>
            <person name="Trovato A."/>
            <person name="Cirillo D.M."/>
        </authorList>
    </citation>
    <scope>NUCLEOTIDE SEQUENCE [LARGE SCALE GENOMIC DNA]</scope>
    <source>
        <strain evidence="2 3">DSM 43992</strain>
    </source>
</reference>
<dbReference type="RefSeq" id="WP_083178803.1">
    <property type="nucleotide sequence ID" value="NZ_MVIJ01000033.1"/>
</dbReference>
<dbReference type="EMBL" id="MVIJ01000033">
    <property type="protein sequence ID" value="ORB72180.1"/>
    <property type="molecule type" value="Genomic_DNA"/>
</dbReference>
<accession>A0A1X0KCD1</accession>
<dbReference type="Proteomes" id="UP000192601">
    <property type="component" value="Unassembled WGS sequence"/>
</dbReference>
<evidence type="ECO:0000313" key="3">
    <source>
        <dbReference type="Proteomes" id="UP000192601"/>
    </source>
</evidence>
<dbReference type="STRING" id="1783.BST44_19785"/>